<dbReference type="Gene3D" id="2.170.150.20">
    <property type="entry name" value="Peptide methionine sulfoxide reductase"/>
    <property type="match status" value="1"/>
</dbReference>
<dbReference type="HAMAP" id="MF_01400">
    <property type="entry name" value="MsrB"/>
    <property type="match status" value="1"/>
</dbReference>
<dbReference type="GO" id="GO:0006979">
    <property type="term" value="P:response to oxidative stress"/>
    <property type="evidence" value="ECO:0007669"/>
    <property type="project" value="InterPro"/>
</dbReference>
<dbReference type="OrthoDB" id="9785497at2"/>
<sequence length="137" mass="15045">MSSENKNGNPAGFTLTEMQQYVTQQRGTEPPFSGALLHNKQAGVYHCLVCNAPLFYSDSKYDSGCGWPSFYEPVSDSAIHYIEDNSHGMHRTEIRCGNCDSHLGHVFPDGPQPTGERYCVNSASLNFTDPQGKVIPG</sequence>
<dbReference type="NCBIfam" id="TIGR00357">
    <property type="entry name" value="peptide-methionine (R)-S-oxide reductase MsrB"/>
    <property type="match status" value="1"/>
</dbReference>
<keyword evidence="6 9" id="KW-0560">Oxidoreductase</keyword>
<dbReference type="RefSeq" id="WP_038020824.1">
    <property type="nucleotide sequence ID" value="NZ_JPKR02000003.1"/>
</dbReference>
<feature type="binding site" evidence="9">
    <location>
        <position position="50"/>
    </location>
    <ligand>
        <name>Zn(2+)</name>
        <dbReference type="ChEBI" id="CHEBI:29105"/>
    </ligand>
</feature>
<evidence type="ECO:0000256" key="5">
    <source>
        <dbReference type="ARBA" id="ARBA00022833"/>
    </source>
</evidence>
<dbReference type="GO" id="GO:0008270">
    <property type="term" value="F:zinc ion binding"/>
    <property type="evidence" value="ECO:0007669"/>
    <property type="project" value="UniProtKB-UniRule"/>
</dbReference>
<evidence type="ECO:0000256" key="9">
    <source>
        <dbReference type="HAMAP-Rule" id="MF_01400"/>
    </source>
</evidence>
<dbReference type="EMBL" id="JPKR02000003">
    <property type="protein sequence ID" value="KKA63571.1"/>
    <property type="molecule type" value="Genomic_DNA"/>
</dbReference>
<comment type="catalytic activity">
    <reaction evidence="7 9">
        <text>L-methionyl-[protein] + [thioredoxin]-disulfide + H2O = L-methionyl-(R)-S-oxide-[protein] + [thioredoxin]-dithiol</text>
        <dbReference type="Rhea" id="RHEA:24164"/>
        <dbReference type="Rhea" id="RHEA-COMP:10698"/>
        <dbReference type="Rhea" id="RHEA-COMP:10700"/>
        <dbReference type="Rhea" id="RHEA-COMP:12313"/>
        <dbReference type="Rhea" id="RHEA-COMP:12314"/>
        <dbReference type="ChEBI" id="CHEBI:15377"/>
        <dbReference type="ChEBI" id="CHEBI:16044"/>
        <dbReference type="ChEBI" id="CHEBI:29950"/>
        <dbReference type="ChEBI" id="CHEBI:45764"/>
        <dbReference type="ChEBI" id="CHEBI:50058"/>
        <dbReference type="EC" id="1.8.4.12"/>
    </reaction>
</comment>
<name>A0A0F5BW36_9GAMM</name>
<evidence type="ECO:0000256" key="1">
    <source>
        <dbReference type="ARBA" id="ARBA00007174"/>
    </source>
</evidence>
<dbReference type="InterPro" id="IPR028427">
    <property type="entry name" value="Met_Sox_Rdtase_MsrB"/>
</dbReference>
<dbReference type="SUPFAM" id="SSF51316">
    <property type="entry name" value="Mss4-like"/>
    <property type="match status" value="1"/>
</dbReference>
<evidence type="ECO:0000256" key="8">
    <source>
        <dbReference type="ARBA" id="ARBA00075819"/>
    </source>
</evidence>
<gene>
    <name evidence="9" type="primary">msrB</name>
    <name evidence="11" type="ORF">HA49_21765</name>
</gene>
<dbReference type="InterPro" id="IPR011057">
    <property type="entry name" value="Mss4-like_sf"/>
</dbReference>
<dbReference type="FunFam" id="2.170.150.20:FF:000001">
    <property type="entry name" value="Peptide methionine sulfoxide reductase MsrB"/>
    <property type="match status" value="1"/>
</dbReference>
<evidence type="ECO:0000313" key="11">
    <source>
        <dbReference type="EMBL" id="KKA63571.1"/>
    </source>
</evidence>
<evidence type="ECO:0000256" key="3">
    <source>
        <dbReference type="ARBA" id="ARBA00021130"/>
    </source>
</evidence>
<dbReference type="PANTHER" id="PTHR10173:SF52">
    <property type="entry name" value="METHIONINE-R-SULFOXIDE REDUCTASE B1"/>
    <property type="match status" value="1"/>
</dbReference>
<dbReference type="GO" id="GO:0030091">
    <property type="term" value="P:protein repair"/>
    <property type="evidence" value="ECO:0007669"/>
    <property type="project" value="InterPro"/>
</dbReference>
<evidence type="ECO:0000256" key="4">
    <source>
        <dbReference type="ARBA" id="ARBA00022723"/>
    </source>
</evidence>
<comment type="cofactor">
    <cofactor evidence="9">
        <name>Zn(2+)</name>
        <dbReference type="ChEBI" id="CHEBI:29105"/>
    </cofactor>
    <text evidence="9">Binds 1 zinc ion per subunit. The zinc ion is important for the structural integrity of the protein.</text>
</comment>
<evidence type="ECO:0000256" key="2">
    <source>
        <dbReference type="ARBA" id="ARBA00012499"/>
    </source>
</evidence>
<feature type="binding site" evidence="9">
    <location>
        <position position="96"/>
    </location>
    <ligand>
        <name>Zn(2+)</name>
        <dbReference type="ChEBI" id="CHEBI:29105"/>
    </ligand>
</feature>
<dbReference type="Proteomes" id="UP000029577">
    <property type="component" value="Unassembled WGS sequence"/>
</dbReference>
<dbReference type="Pfam" id="PF01641">
    <property type="entry name" value="SelR"/>
    <property type="match status" value="1"/>
</dbReference>
<keyword evidence="4 9" id="KW-0479">Metal-binding</keyword>
<feature type="binding site" evidence="9">
    <location>
        <position position="99"/>
    </location>
    <ligand>
        <name>Zn(2+)</name>
        <dbReference type="ChEBI" id="CHEBI:29105"/>
    </ligand>
</feature>
<evidence type="ECO:0000313" key="12">
    <source>
        <dbReference type="Proteomes" id="UP000029577"/>
    </source>
</evidence>
<dbReference type="PANTHER" id="PTHR10173">
    <property type="entry name" value="METHIONINE SULFOXIDE REDUCTASE"/>
    <property type="match status" value="1"/>
</dbReference>
<feature type="domain" description="MsrB" evidence="10">
    <location>
        <begin position="8"/>
        <end position="130"/>
    </location>
</feature>
<accession>A0A0F5BW36</accession>
<proteinExistence type="inferred from homology"/>
<feature type="active site" description="Nucleophile" evidence="9">
    <location>
        <position position="119"/>
    </location>
</feature>
<evidence type="ECO:0000259" key="10">
    <source>
        <dbReference type="PROSITE" id="PS51790"/>
    </source>
</evidence>
<dbReference type="InterPro" id="IPR002579">
    <property type="entry name" value="Met_Sox_Rdtase_MsrB_dom"/>
</dbReference>
<dbReference type="AlphaFoldDB" id="A0A0F5BW36"/>
<dbReference type="PROSITE" id="PS51790">
    <property type="entry name" value="MSRB"/>
    <property type="match status" value="1"/>
</dbReference>
<reference evidence="11" key="1">
    <citation type="submission" date="2014-12" db="EMBL/GenBank/DDBJ databases">
        <title>The draft genome of the Tatumella morbirosei type strain, LMG23360T isolated from pineapple rot.</title>
        <authorList>
            <person name="Smits T.H."/>
            <person name="Palmer M."/>
            <person name="Venter S.N."/>
            <person name="Duffy B."/>
            <person name="Steenkamp E.T."/>
            <person name="Chan W.Y."/>
            <person name="Coutinho T.A."/>
            <person name="Coetzee M.P."/>
            <person name="De Maayer P."/>
        </authorList>
    </citation>
    <scope>NUCLEOTIDE SEQUENCE [LARGE SCALE GENOMIC DNA]</scope>
    <source>
        <strain evidence="11">LMG 23360</strain>
    </source>
</reference>
<evidence type="ECO:0000256" key="6">
    <source>
        <dbReference type="ARBA" id="ARBA00023002"/>
    </source>
</evidence>
<dbReference type="GO" id="GO:0005737">
    <property type="term" value="C:cytoplasm"/>
    <property type="evidence" value="ECO:0007669"/>
    <property type="project" value="TreeGrafter"/>
</dbReference>
<dbReference type="STRING" id="642227.HA49_21765"/>
<organism evidence="11 12">
    <name type="scientific">Tatumella morbirosei</name>
    <dbReference type="NCBI Taxonomy" id="642227"/>
    <lineage>
        <taxon>Bacteria</taxon>
        <taxon>Pseudomonadati</taxon>
        <taxon>Pseudomonadota</taxon>
        <taxon>Gammaproteobacteria</taxon>
        <taxon>Enterobacterales</taxon>
        <taxon>Erwiniaceae</taxon>
        <taxon>Tatumella</taxon>
    </lineage>
</organism>
<protein>
    <recommendedName>
        <fullName evidence="3 9">Peptide methionine sulfoxide reductase MsrB</fullName>
        <ecNumber evidence="2 9">1.8.4.12</ecNumber>
    </recommendedName>
    <alternativeName>
        <fullName evidence="8 9">Peptide-methionine (R)-S-oxide reductase</fullName>
    </alternativeName>
</protein>
<dbReference type="GO" id="GO:0033743">
    <property type="term" value="F:peptide-methionine (R)-S-oxide reductase activity"/>
    <property type="evidence" value="ECO:0007669"/>
    <property type="project" value="UniProtKB-UniRule"/>
</dbReference>
<comment type="similarity">
    <text evidence="1 9">Belongs to the MsrB Met sulfoxide reductase family.</text>
</comment>
<comment type="caution">
    <text evidence="11">The sequence shown here is derived from an EMBL/GenBank/DDBJ whole genome shotgun (WGS) entry which is preliminary data.</text>
</comment>
<keyword evidence="12" id="KW-1185">Reference proteome</keyword>
<evidence type="ECO:0000256" key="7">
    <source>
        <dbReference type="ARBA" id="ARBA00048488"/>
    </source>
</evidence>
<feature type="binding site" evidence="9">
    <location>
        <position position="47"/>
    </location>
    <ligand>
        <name>Zn(2+)</name>
        <dbReference type="ChEBI" id="CHEBI:29105"/>
    </ligand>
</feature>
<dbReference type="EC" id="1.8.4.12" evidence="2 9"/>
<keyword evidence="5 9" id="KW-0862">Zinc</keyword>